<dbReference type="GO" id="GO:0003779">
    <property type="term" value="F:actin binding"/>
    <property type="evidence" value="ECO:0007669"/>
    <property type="project" value="UniProtKB-KW"/>
</dbReference>
<keyword evidence="5" id="KW-0493">Microtubule</keyword>
<dbReference type="Gene3D" id="1.20.58.60">
    <property type="match status" value="29"/>
</dbReference>
<dbReference type="SMART" id="SM00243">
    <property type="entry name" value="GAS2"/>
    <property type="match status" value="2"/>
</dbReference>
<dbReference type="Pfam" id="PF21019">
    <property type="entry name" value="Spectrin_3"/>
    <property type="match status" value="1"/>
</dbReference>
<reference evidence="12" key="1">
    <citation type="journal article" date="2008" name="Nat. Genet.">
        <title>The Pristionchus pacificus genome provides a unique perspective on nematode lifestyle and parasitism.</title>
        <authorList>
            <person name="Dieterich C."/>
            <person name="Clifton S.W."/>
            <person name="Schuster L.N."/>
            <person name="Chinwalla A."/>
            <person name="Delehaunty K."/>
            <person name="Dinkelacker I."/>
            <person name="Fulton L."/>
            <person name="Fulton R."/>
            <person name="Godfrey J."/>
            <person name="Minx P."/>
            <person name="Mitreva M."/>
            <person name="Roeseler W."/>
            <person name="Tian H."/>
            <person name="Witte H."/>
            <person name="Yang S.P."/>
            <person name="Wilson R.K."/>
            <person name="Sommer R.J."/>
        </authorList>
    </citation>
    <scope>NUCLEOTIDE SEQUENCE [LARGE SCALE GENOMIC DNA]</scope>
    <source>
        <strain evidence="12">PS312</strain>
    </source>
</reference>
<dbReference type="PANTHER" id="PTHR23169">
    <property type="entry name" value="ENVOPLAKIN"/>
    <property type="match status" value="1"/>
</dbReference>
<keyword evidence="2" id="KW-0728">SH3 domain</keyword>
<dbReference type="InterPro" id="IPR002017">
    <property type="entry name" value="Spectrin_repeat"/>
</dbReference>
<sequence>MPKWLDKLACCKCNCIKKPKNAHDGYGPSTSSSEVYRPAERVDDLPREHFSRSVMRSSSRDAVSRMAVESGRSTALSMRRDRSQPATYHYSTVDVQRAGAASSNGHYDRRVTARVELDASDAERARVLEEWMTEQPLALRKLDRSDRRVAHLGAREQRKTLGAKAPPLSPAFPTLAIIVIFSRSRDLSREPSSSGAGMSRPPRFPNQFTAPLNDPERPRRRIEHRGEWISPVSDYSPILGSPRARTRDYAGSPRGYSPATYSPDPASAGPRTSTPRTTTYSPDPRSPEERTGTPRSLRGTPTTPVTPDRPLFNEKWMVNNNNSPGWREEYSLSSETSSFPTSPMDGARRATMTPTSVTTSASFRFFMDETKDSRRFSNRGLHDIHDERDSIQKKTFTKWVNKHLRKASRNVEDLFIDLRDGNNLISLLEVLSAENLLRENGSTRFHRIQNIQYCLDWLKMKNIRLVNIRPEDIVEGNGKLTLGLIWTIILNFQVSVIKQRERADAQAAAAVRAAGGYTTTNGTTSPMHAGGRNGNVIALMTIILLTVATLSSCQLADPLTKLEDDKEVERSNIEGRSKWVNDRDELASREGHQEDGGMRGGGVPHPFTGQEEEGTLETTGQHPIESAEEEESFRNRYSLDSPGLLDEGGGSLALPDPSSPHEGRGGGDGELPREQRRSSIPNTRSQQGVVAKSGGGGEEQEGETAQEEEEEEGEEAPPPLTHHPCAIRSYKKETKHKHESSRSSAQNGSASHYVTTGNGHGGHHQSAIGGGSSSMMRESSQHHEGNGYGNGSAYGSMHRELNREGGHLVETRGGSTSHLVERGAGQGFSESSTYETREHFERKVQRVKKTRSERERERSRSLRRGDGELDALEGGSAKDALLAWAQRATEGYPRVRVSNFTNSWRDGLAFNAILHRYRPKAIDWEQISDPSVSNRERLANAFEVAKREFDVDKLLDPEDVDRDTPDEKSIITYVSSLYQNLPNLPEASKMHQLVADYEHEATEWRRWVEKMIDLVDDRLLIGSADALIDELQRFKEEDMPPRATDLSRLLEIYAELERRLPPGTAFASEPLQPSPMKRLWSDLCDAVERREQLLLQRRATQGSLADLTSRLTRAIGIINEKLDLILIRIEDVESRVDSASPAEIERIVNGIVDDLNALESPIAICFEEQSESARRSRFGRVEECIQWVRTRMSEITAEDSVEYCELLSVLESEYQQLRDLSAGRMLDLDSLIAFVRAAQMELVWVSEREEIEVHRNWSDINQLDLPMLSNYYKQLLHEMELREPQYNEVHNRGAALLNQGHPAIQVIEVYIQTLKKQWDWLLNLSRCLEEHLRDANNLKSFMEEAAEVEVKIREYTEILERNYNKTDFSLDEGERMLQELDNLKEHLNGIQSVIHKLSERCATISPLWQRGERISKNMLVTALCDYEDAHVNIRAGDDVILLDNGDLVHWKIQDVMGKQGIVPSVVFRIPPPDTRLTAWLTRLLQQFEKLRKLWDLKHRMIRFYMVLNTMKTIQGWDVNMFNSLDPDQRDAIIRALQDDTNKLLSELDPNDPLAQRLRDELKKTMDHFWSLFNQAQRQPEEDLSNEFDRMMADLLRKLEDAWRALKERTGRPVPRTAEELERALKEQREFEDMLQSLDGDVNNLKAIFSQMTNPSPSQRHNMDRVNVLWDDSWDLSKMYVERMKVLDMVLAGIIEVKDIVRAHEVTLNSFDDLPCALDKLRGEHAQLVELNMVLKQQQTLFDQLNHNVSLLRQHVARTRLDTSTHPDVDRLEEEVQHLNNRWENVQTQLTERLRITELALQIQMVYRGEYENEMAWLDRVEDTINKLRKPEELRTAAIENVNREGGKYIREAKGYDGRLKQYGDAIRGIHGRDIEREFKRTHPQPKNGAQIVTEELEALNRRFAQLSSLILEKRNVMQVLIQNWKREKQDSAIREAMNQQAQIGNLMSDLSGFEEQIYRTHLSFDLNRPGAEGASRNVQDLRSDLDSYAEKVRLKLETVDRLCHEGADTLTPEQFAELKEARARLERNYEAVVRTVENLQTRLNAIALLVIEFSSKSSEMHSWITDATRRAGDIRANSADHRMLPEERRKAKALMEDIATKEHELKALNSLFVRLEAEIDQMYAEAPAARDSGAIDAEEMRKTLGRVESDYTELYRSAADLSVFQNKIDALGGDVEAKGRRTHEWLSRLEASLDENDGATIEEKLRRAEEMKEKVASDRSLLEEQEQAARQLLLALEGTPAHTDVRERHEKALKEQRKRHEEVLDRVQSRVNDALAEKAAADGIKKAVGDLAAWSVAFERAVEDTTRKGLPLKQASIDAKKSDEQRMRSEMDAHLALAEKLEKEAKQAGIAGLDEQVAEARKALKRSNSTLSGWRDNLSDASSYLADLAAGAAAAERTADHLAAVLKQTTPKDGERLAEVEREMEALAGARDQLAETARKLLGLPDITEEDGVKNTIASVDGRIVAIAGELENKKRAAGELAEVEGEMEQNREEALAMLSSLEQRLLAASPVALSVAALGKQRSEVAEWQRELAAIAPLVERMEECAEKLYDGAGASSMRGGNNPAAGAKRAALETSGKLQSLDAAVAARSGRIVENESGLAAFDRVADDLERWMGRETEKINSECGIPESADDASNIGRKIDRLEKEIRGERRLLEEATRAGADLRRANAPDAAGADRVADRVRALEDEWGKMGEQIDEARARVRTAEQLHERAAGLAKWMGAQRRHLDALGAPSADPAAAKAQKRQLELIRETIEDEAPTWSKVNEMASGLVKEAPENSNYEKVVQKTDDLNRDWARLKDDVDKRLARVDAVAEASGNIHGALRDLKKEAGELEAECTRVAKMPSNEEQKRLESLDALLSRAADLDGALLNLDQSLKELSLGDDDEAVEWTDVAEAVGAVRNRTDEISKRLEGMKAAALSARGKEEELDKQLDGLIDLARSTRASLAEGGQPAADAARAADESKRMDDIVERLLGKDGEVAMAKVRAEELLKSRPGDISLREKCERLAIEWTPLVEEARRRKAAASQLDDLLKQYDDQHDGLEKRMKEDEDEMARLLAILAADKDNAEAIQKLAELEGAADRRKAESEALDKLADRIDALAPGADARRLKRKSEKLGEDARARAKKTKAAIAGVGKKKDLHDRLAQLLDGASEQAASYAKEVEENGDKMDRTRVQSTQHAAAADWKRAEREIGAVADQLKEISPETADEIDAAIDRVREAFEAVNDDLVALDGQLEAAAEAADQAKEWAATVAASAVKLAEELSDTVEDIGRSPEDLDRNRRECDAQEEAIEKKIEEIENALADLQAARDSGIITPAQYENARAGLEEAKRAMEKAKKRIGQRRKRIDQVEAEIGRMRGDASAVREALAALATAPVLCADQAKGDPTSQAAALKEIKEQLRPLSDRVTALVGDCQAMIKSAPPEVNTKALDTLLRDTVGAHDEVAGKVAERERAIDAAAQQMGKYEDAYKALLNWLEETEEMMANQSDPSADAKVARAQRATFDVFLKHLEDKQTSVDGFSALIAKMRDLTSSEDEKAALKSKDDQIKMRYADLLARAQEGQAKLRDAVDLAERYTNLEAPLRAWLATTEKAMNGLGQIPIDGERLEKQRAEQKRIEEELAEKRDDVKALVETGAMLAALVSVNDATDVTARADAMRRQYEQMNGRCEACGESIENVAMHLDQFLAELGVDVTEHEARFGDVITVGLELCRQTSREEAMALQHRIDALKMRVSDLSGVTDEKLEVMERAIPLTERFHNGFEAAMEWIEAVEEDLRMLDEVPLETQLQIVANIEEDLQLWRPDIDQVVAMSSQLQAMTSQERASALHANTSDMNRRAGAIGDQVTRRSERLMMAERQSRGVMDELDFVTEWLEEAKERVSAAAPPSIIPDYVKTQLKNQRLLNEDVATQRCRLRDTIAEAKKIARHVGAEGSGLHDQALLAKAEAAKSLADEVADISEKRAERLEEALALSHQIEGAQDDIVDWLDTMEREIETAPSVMTGTPMAALAAQQKHNMELAAAISAQRALLDRFDKDVNALQALAHPEDAEHLEEIRGDIVARVEEIKQNVQERGAALDSVMDVSSALGERLDAMHAALAAEAARLRLDEPLTADMTALESRVADARSQKDGLRQKEPLMDSLRERIHDVMGTGDASAQELVGKMDQLEKLWSELGRGAELKEQLLTDALGKAKRFWGDLDTCERAVDDLKRRLDAIEPCVGQPEVIQAQTADLELIAEAVDSVPPMVDELRVAGRELSKIVPGDEKAAISSRIDNVEADAATITTLCAQRYGDLGRALEEAMAFHGDLGSLAEYLTAAEQVFASLPPLERLAPEEIAGQLEAVQAIRGDLDQGSLLREQLQLRANEIAEGAPAHQVAAIRQPVAELSARWSKLNNGLAEREHAINKTLLEKGQLLETAEQLLLWIEKTQSTVADLSLDGPTNLGQIEIAVCKLAVVKNDVHSHEPSIMALNRTVRSTEGVDPSVTRLVDVINGKWSELQRAIQAIQFGLDKCRSEAEVVGDEMDRWTGWTDDVLAALEPRRALPGVPETARDQMDEFLVTRAEIEQTRPAIEAYLRRNAEAGTADQNNWIGRNQAKLDAKWNKIKDLAATRQRKLEVAAERAEQLDGELIDLRGWLELAEKSLADAGPISRLPEGLERQRAEQEDRMDEIERRRAAFLDTKALSGQIRASCEAKDTIYVKNQVVTLESKLNKFVQRAQERSKQLDAASQETDTWLDGVNSLEDWMDDIKRKTDTTPPTTSDVDRLKSALEEAKDTVADVNSRRPQFEITRKRGASLMEHAPKNERKEIEKKNEEIKKRWEAVSGAADARCAEAEKAVLEGGAFTEALANLEEWLDGELAEGAVRDEKGCRGDVDTVAELMAAEKKKEDARKKKAETIRAITKKADSLVLEGVEEAPAILAAAERLEEKWREVEDGAAKRKEDLEKAMEEAKECDAKVHGLLDWLAEEVEDRAAAKEDAMRDEEEKQRAREAAMHEMNEFASMQSAPTSVEEAEERVRAHEEFERELKERQADVDALTKGRRKDGERDRVADALADKWRRLWGDSIGHAAQLEKDRALQEELKRLEGWKFDDWRDRYVEWNDHGKARVNDLFRRLDRSSTGSVPREAFIDAIIASKFPTSRLEMAKVADKFDKGDGMINAKEFINALKIGNKKASAPRSPEEQKQLIKKEMTRRRDQCSCQHKFRIDQEEEAPGKVQPKSDGGVVQTYRFGDQQIRRMVRILHTTVMVRVGGGWEPLDEFLDKHDPCKAKDRTNTSIYQRFYDDVREKTEKRSVPMFGENRFARERAESLDLLDTSRPSSRAASEVSDSERPTRIPSLRSKKGQRYNPPSARKLHAHGRMTSKTTSNADNVEQEHLEHYESTRERYKDERDSIQKKTFTKWVNKHLKKASGNINDLFVDLRDGNNLISLLEVLSDENLLRENGRTRFHRIQNIQYCLDWLKMKNIKLVNIRPDEIVEGNGKLTLGLIWTIILNFQVSVIKQRQRADAQAAAAVRAAAAAAAAKTTAVGGEAGIVSPLNASMNTTLEALEGGSAKEALLAWNQRATDGYARVRVANFTSSWRDGLAFAAILHRHRPSAIDWEQISASSMTNCERLAIAFEVAKREFDVDKLLDPEDVDTDKPDEKSIITYVSTLYQNMPCLPDKLQSPAVEAAVPSVEAEEEEGERWAEWTERVLLALGSTRRIGLASLPEAEVNEIEGVRLALASTRIDHVDAPTRIGLGEGEGEEGGQMTDVVVVRQEIEQCRTALEAYLSSRSGQAATGDHRAELMMAELAEKWERIKNLASAHERDLEAAANERTERLHGELASFTSWLSAAEQWAVEPAPISRLPEGLAAQRLQQQERMAEIEMRSTALAATLSLAREVETGDRDAPDGAQLAGQPEATTLSLMAGGHDGAACAPPQAAAAKQAVNLEERLTRLQLAARERSEHLATASEATTAWADGVTSINDWMETVERNTEVALPLTLNVSRLRVALEDAKSTIADVSSHRVQFEMTKKRAVALMEMATDSEKGEIEWRMEALRKRWEGVSATVDSRCAEAEKAAAEAAGFTEALANLDEWLDGELAEGAVRKEKGCRGDVDTIVDLLSSEKARVAERKAKEESIEAIVKKAASLVAAGVEQAATIAAAAARLEGKWKEMEDEGARRKDELERAMEEAKNCDEKVCSLLMWLGNLEEQLDVPSSSDLSTGLAAVGSVRAALSVERPRLQSVSEACEALLDGCHPAAEQAIQEWRRVIQGKWKQVEDRAAAKEESMIEEEERQRANEAAMDEERRAVEEHLAEVAQQTVAWHGEVHALEEWMEKAESKMAVAPAMTVDGDRLRETLQEAKSTAVDIASRKYEFDLMRGRAGVLMQIAPENERKEIEETDEALGKRWDAMCAAIDSRCAEIEKSAAESGAFTEALANLEEWLDGELAEGAVRKEKGCRGDVDTVANMLSAERNREHARKDKAESIEAIRMKAASLVAAGVDGAAAVAAAAAALGDKWAAIEGEGARRREELERAMDEAKECDAKVYGLLGWLVDLEEGLEVPAPSDRSAQLDAAGSVRAALAAERPRLEEVKEACEALLVVCHPDAEQALKEWRRVVEARWREVDDQAAAREESLLEEEKQRANEMAMDAAREFEERKRLELDESRWEAESVGEEIDQCADEVLASLETRKPLPGVPETAEEQMDEFMAVKAAIEQTRIAIEDYLSRTIEAASADEENWLRRNRARLEAKWGRIKDLASTRQSSLEAAAQRAEQLDAELVDLRAWLQWAEQSLAEAGPISRLPAGLATQREEQEERMEEVDRRRASFLDTKSLAGQIRAACEAKDAVYIKNQTVTLDAKLAKFVGRAGERSKQLEAASHETAAWLEGVNSLDDWMEEIKSKTAVVPPTTSDVDRLRKALEEAKTTVADVCAHRTHFEHVRRAGVALMEHAPKHERSEIETEIGEFRKRWDAVCAAADSRCGAFTEALANLEEWLDGELAEGAVRKEKGCRGDVDTVTELVYADRKREEARRKKAETIGAITKKAASLVAEGVEEAAAISAAAARLEGKWKEMEKEGKSRKGELERAIVEARDYDGKVRGLLDWLAEMHGRLDVSSSSSDLSAGLAAAAAVRAALGAEHHRLKAVREGSAVLLDACHPDAEEALMEWRRVVEERWKASLQSAPASVEEAVFRVAAHGLFEEQLKERQANVDALTKGRRRDGEGDAAADALGSRWRALWTDSIGRAAQLEKDRELQEELKRLERWQYPEWRDRYVEWNDHGKARVNDLFRRLDRSSTGSVPRAAFIDAVIASKFPTSRLEMAKVADRFDRGDGMISGKEFIASLKIGSKVFTPKSPEEQKRMIRSEMTRRREQCCCAHKFRIDHEEDTPGRPQPKSDGGVLQTYRFGDQQIRRMVRILHTTVMVRVGGGWEPLDEFLGKHDPCKAKDRTNTAINARFYDDVRPAHATDKMYDFTKLQHARGSPSSSSTVTSPATRSSPRETAVTVLKPHTQTGTPGVVKGIREKTERSVPMFGENRYSRERVASMELLDTPVSRPSSRASDTATMTPSRIPSLRGSARKPPTARASRLTDLTNRTPAPTVPRAD</sequence>
<dbReference type="OrthoDB" id="2250192at2759"/>
<feature type="compositionally biased region" description="Polar residues" evidence="10">
    <location>
        <begin position="7534"/>
        <end position="7550"/>
    </location>
</feature>
<keyword evidence="4" id="KW-0597">Phosphoprotein</keyword>
<evidence type="ECO:0000256" key="10">
    <source>
        <dbReference type="SAM" id="MobiDB-lite"/>
    </source>
</evidence>
<dbReference type="InterPro" id="IPR001589">
    <property type="entry name" value="Actinin_actin-bd_CS"/>
</dbReference>
<dbReference type="GO" id="GO:0031122">
    <property type="term" value="P:cytoplasmic microtubule organization"/>
    <property type="evidence" value="ECO:0000318"/>
    <property type="project" value="GO_Central"/>
</dbReference>
<proteinExistence type="predicted"/>
<feature type="region of interest" description="Disordered" evidence="10">
    <location>
        <begin position="5306"/>
        <end position="5364"/>
    </location>
</feature>
<evidence type="ECO:0000256" key="6">
    <source>
        <dbReference type="ARBA" id="ARBA00022737"/>
    </source>
</evidence>
<organism evidence="11 12">
    <name type="scientific">Pristionchus pacificus</name>
    <name type="common">Parasitic nematode worm</name>
    <dbReference type="NCBI Taxonomy" id="54126"/>
    <lineage>
        <taxon>Eukaryota</taxon>
        <taxon>Metazoa</taxon>
        <taxon>Ecdysozoa</taxon>
        <taxon>Nematoda</taxon>
        <taxon>Chromadorea</taxon>
        <taxon>Rhabditida</taxon>
        <taxon>Rhabditina</taxon>
        <taxon>Diplogasteromorpha</taxon>
        <taxon>Diplogasteroidea</taxon>
        <taxon>Neodiplogasteridae</taxon>
        <taxon>Pristionchus</taxon>
    </lineage>
</organism>
<dbReference type="GO" id="GO:0016020">
    <property type="term" value="C:membrane"/>
    <property type="evidence" value="ECO:0000318"/>
    <property type="project" value="GO_Central"/>
</dbReference>
<dbReference type="InterPro" id="IPR001715">
    <property type="entry name" value="CH_dom"/>
</dbReference>
<dbReference type="FunFam" id="1.10.418.10:FF:000048">
    <property type="entry name" value="Short stop, isoform B"/>
    <property type="match status" value="2"/>
</dbReference>
<feature type="coiled-coil region" evidence="9">
    <location>
        <begin position="3279"/>
        <end position="3355"/>
    </location>
</feature>
<feature type="coiled-coil region" evidence="9">
    <location>
        <begin position="3605"/>
        <end position="3635"/>
    </location>
</feature>
<dbReference type="FunFam" id="1.20.58.60:FF:000506">
    <property type="entry name" value="Uncharacterized protein"/>
    <property type="match status" value="1"/>
</dbReference>
<evidence type="ECO:0000256" key="8">
    <source>
        <dbReference type="ARBA" id="ARBA00023212"/>
    </source>
</evidence>
<feature type="compositionally biased region" description="Low complexity" evidence="10">
    <location>
        <begin position="270"/>
        <end position="283"/>
    </location>
</feature>
<keyword evidence="12" id="KW-1185">Reference proteome</keyword>
<dbReference type="Gene3D" id="2.30.30.40">
    <property type="entry name" value="SH3 Domains"/>
    <property type="match status" value="1"/>
</dbReference>
<dbReference type="CDD" id="cd00176">
    <property type="entry name" value="SPEC"/>
    <property type="match status" value="10"/>
</dbReference>
<evidence type="ECO:0000256" key="7">
    <source>
        <dbReference type="ARBA" id="ARBA00023203"/>
    </source>
</evidence>
<dbReference type="GO" id="GO:0005509">
    <property type="term" value="F:calcium ion binding"/>
    <property type="evidence" value="ECO:0007669"/>
    <property type="project" value="InterPro"/>
</dbReference>
<dbReference type="Pfam" id="PF00307">
    <property type="entry name" value="CH"/>
    <property type="match status" value="4"/>
</dbReference>
<accession>A0A8R1Y9J8</accession>
<feature type="compositionally biased region" description="Basic and acidic residues" evidence="10">
    <location>
        <begin position="835"/>
        <end position="867"/>
    </location>
</feature>
<feature type="compositionally biased region" description="Low complexity" evidence="10">
    <location>
        <begin position="742"/>
        <end position="751"/>
    </location>
</feature>
<dbReference type="Proteomes" id="UP000005239">
    <property type="component" value="Unassembled WGS sequence"/>
</dbReference>
<dbReference type="InterPro" id="IPR002048">
    <property type="entry name" value="EF_hand_dom"/>
</dbReference>
<dbReference type="Pfam" id="PF00435">
    <property type="entry name" value="Spectrin"/>
    <property type="match status" value="4"/>
</dbReference>
<evidence type="ECO:0000256" key="4">
    <source>
        <dbReference type="ARBA" id="ARBA00022553"/>
    </source>
</evidence>
<feature type="coiled-coil region" evidence="9">
    <location>
        <begin position="2635"/>
        <end position="2662"/>
    </location>
</feature>
<feature type="region of interest" description="Disordered" evidence="10">
    <location>
        <begin position="231"/>
        <end position="315"/>
    </location>
</feature>
<dbReference type="SUPFAM" id="SSF143575">
    <property type="entry name" value="GAS2 domain-like"/>
    <property type="match status" value="2"/>
</dbReference>
<dbReference type="GO" id="GO:0005886">
    <property type="term" value="C:plasma membrane"/>
    <property type="evidence" value="ECO:0007669"/>
    <property type="project" value="UniProtKB-SubCell"/>
</dbReference>
<dbReference type="GO" id="GO:0005198">
    <property type="term" value="F:structural molecule activity"/>
    <property type="evidence" value="ECO:0000318"/>
    <property type="project" value="GO_Central"/>
</dbReference>
<dbReference type="PROSITE" id="PS50222">
    <property type="entry name" value="EF_HAND_2"/>
    <property type="match status" value="1"/>
</dbReference>
<evidence type="ECO:0000313" key="11">
    <source>
        <dbReference type="EnsemblMetazoa" id="PPA08268.1"/>
    </source>
</evidence>
<evidence type="ECO:0000256" key="9">
    <source>
        <dbReference type="SAM" id="Coils"/>
    </source>
</evidence>
<name>A0A2A6BT21_PRIPA</name>
<dbReference type="EnsemblMetazoa" id="PPA08268.1">
    <property type="protein sequence ID" value="PPA08268.1"/>
    <property type="gene ID" value="WBGene00097822"/>
</dbReference>
<feature type="region of interest" description="Disordered" evidence="10">
    <location>
        <begin position="187"/>
        <end position="218"/>
    </location>
</feature>
<dbReference type="Pfam" id="PF02187">
    <property type="entry name" value="GAS2"/>
    <property type="match status" value="2"/>
</dbReference>
<feature type="compositionally biased region" description="Basic and acidic residues" evidence="10">
    <location>
        <begin position="797"/>
        <end position="810"/>
    </location>
</feature>
<dbReference type="GO" id="GO:0005737">
    <property type="term" value="C:cytoplasm"/>
    <property type="evidence" value="ECO:0000318"/>
    <property type="project" value="GO_Central"/>
</dbReference>
<feature type="region of interest" description="Disordered" evidence="10">
    <location>
        <begin position="565"/>
        <end position="871"/>
    </location>
</feature>
<evidence type="ECO:0000256" key="1">
    <source>
        <dbReference type="ARBA" id="ARBA00004245"/>
    </source>
</evidence>
<gene>
    <name evidence="11" type="primary">WBGene00097822</name>
</gene>
<keyword evidence="9" id="KW-0175">Coiled coil</keyword>
<keyword evidence="7" id="KW-0009">Actin-binding</keyword>
<reference evidence="11" key="2">
    <citation type="submission" date="2022-06" db="UniProtKB">
        <authorList>
            <consortium name="EnsemblMetazoa"/>
        </authorList>
    </citation>
    <scope>IDENTIFICATION</scope>
    <source>
        <strain evidence="11">PS312</strain>
    </source>
</reference>
<dbReference type="PROSITE" id="PS50002">
    <property type="entry name" value="SH3"/>
    <property type="match status" value="1"/>
</dbReference>
<evidence type="ECO:0000256" key="2">
    <source>
        <dbReference type="ARBA" id="ARBA00022443"/>
    </source>
</evidence>
<comment type="subcellular location">
    <subcellularLocation>
        <location evidence="1">Cytoplasm</location>
        <location evidence="1">Cytoskeleton</location>
    </subcellularLocation>
</comment>
<feature type="region of interest" description="Disordered" evidence="10">
    <location>
        <begin position="55"/>
        <end position="83"/>
    </location>
</feature>
<feature type="coiled-coil region" evidence="9">
    <location>
        <begin position="4652"/>
        <end position="4679"/>
    </location>
</feature>
<keyword evidence="6" id="KW-0677">Repeat</keyword>
<keyword evidence="3" id="KW-0963">Cytoplasm</keyword>
<dbReference type="SUPFAM" id="SSF46966">
    <property type="entry name" value="Spectrin repeat"/>
    <property type="match status" value="26"/>
</dbReference>
<dbReference type="InterPro" id="IPR018159">
    <property type="entry name" value="Spectrin/alpha-actinin"/>
</dbReference>
<feature type="coiled-coil region" evidence="9">
    <location>
        <begin position="2015"/>
        <end position="2042"/>
    </location>
</feature>
<dbReference type="GO" id="GO:0030056">
    <property type="term" value="C:hemidesmosome"/>
    <property type="evidence" value="ECO:0000318"/>
    <property type="project" value="GO_Central"/>
</dbReference>
<dbReference type="PANTHER" id="PTHR23169:SF23">
    <property type="entry name" value="SHORT STOP, ISOFORM H"/>
    <property type="match status" value="1"/>
</dbReference>
<dbReference type="InterPro" id="IPR036534">
    <property type="entry name" value="GAR_dom_sf"/>
</dbReference>
<dbReference type="GO" id="GO:0005874">
    <property type="term" value="C:microtubule"/>
    <property type="evidence" value="ECO:0007669"/>
    <property type="project" value="UniProtKB-KW"/>
</dbReference>
<dbReference type="InterPro" id="IPR001452">
    <property type="entry name" value="SH3_domain"/>
</dbReference>
<feature type="compositionally biased region" description="Basic and acidic residues" evidence="10">
    <location>
        <begin position="565"/>
        <end position="597"/>
    </location>
</feature>
<feature type="coiled-coil region" evidence="9">
    <location>
        <begin position="1338"/>
        <end position="1400"/>
    </location>
</feature>
<dbReference type="Gene3D" id="3.30.920.20">
    <property type="entry name" value="Gas2-like domain"/>
    <property type="match status" value="2"/>
</dbReference>
<feature type="region of interest" description="Disordered" evidence="10">
    <location>
        <begin position="7458"/>
        <end position="7585"/>
    </location>
</feature>
<dbReference type="SMART" id="SM00150">
    <property type="entry name" value="SPEC"/>
    <property type="match status" value="35"/>
</dbReference>
<feature type="coiled-coil region" evidence="9">
    <location>
        <begin position="2091"/>
        <end position="2125"/>
    </location>
</feature>
<dbReference type="PROSITE" id="PS50021">
    <property type="entry name" value="CH"/>
    <property type="match status" value="4"/>
</dbReference>
<dbReference type="PROSITE" id="PS00019">
    <property type="entry name" value="ACTININ_1"/>
    <property type="match status" value="2"/>
</dbReference>
<feature type="compositionally biased region" description="Basic and acidic residues" evidence="10">
    <location>
        <begin position="659"/>
        <end position="677"/>
    </location>
</feature>
<dbReference type="CDD" id="cd21188">
    <property type="entry name" value="CH_PLEC-like_rpt1"/>
    <property type="match status" value="2"/>
</dbReference>
<dbReference type="Pfam" id="PF17902">
    <property type="entry name" value="SH3_10"/>
    <property type="match status" value="1"/>
</dbReference>
<feature type="coiled-coil region" evidence="9">
    <location>
        <begin position="4932"/>
        <end position="5038"/>
    </location>
</feature>
<evidence type="ECO:0000256" key="3">
    <source>
        <dbReference type="ARBA" id="ARBA00022490"/>
    </source>
</evidence>
<dbReference type="SUPFAM" id="SSF47473">
    <property type="entry name" value="EF-hand"/>
    <property type="match status" value="2"/>
</dbReference>
<dbReference type="SUPFAM" id="SSF47576">
    <property type="entry name" value="Calponin-homology domain, CH-domain"/>
    <property type="match status" value="2"/>
</dbReference>
<feature type="compositionally biased region" description="Acidic residues" evidence="10">
    <location>
        <begin position="698"/>
        <end position="715"/>
    </location>
</feature>
<dbReference type="PROSITE" id="PS00020">
    <property type="entry name" value="ACTININ_2"/>
    <property type="match status" value="2"/>
</dbReference>
<dbReference type="InterPro" id="IPR043197">
    <property type="entry name" value="Plakin"/>
</dbReference>
<evidence type="ECO:0000313" key="12">
    <source>
        <dbReference type="Proteomes" id="UP000005239"/>
    </source>
</evidence>
<protein>
    <submittedName>
        <fullName evidence="11">Vab-10</fullName>
    </submittedName>
</protein>
<feature type="coiled-coil region" evidence="9">
    <location>
        <begin position="3016"/>
        <end position="3098"/>
    </location>
</feature>
<dbReference type="InterPro" id="IPR036872">
    <property type="entry name" value="CH_dom_sf"/>
</dbReference>
<feature type="coiled-coil region" evidence="9">
    <location>
        <begin position="2205"/>
        <end position="2277"/>
    </location>
</feature>
<dbReference type="Gene3D" id="1.10.418.10">
    <property type="entry name" value="Calponin-like domain"/>
    <property type="match status" value="4"/>
</dbReference>
<dbReference type="GO" id="GO:0008017">
    <property type="term" value="F:microtubule binding"/>
    <property type="evidence" value="ECO:0007669"/>
    <property type="project" value="InterPro"/>
</dbReference>
<dbReference type="InterPro" id="IPR003108">
    <property type="entry name" value="GAR_dom"/>
</dbReference>
<dbReference type="InterPro" id="IPR011992">
    <property type="entry name" value="EF-hand-dom_pair"/>
</dbReference>
<dbReference type="SMART" id="SM00033">
    <property type="entry name" value="CH"/>
    <property type="match status" value="4"/>
</dbReference>
<feature type="coiled-coil region" evidence="9">
    <location>
        <begin position="2474"/>
        <end position="2505"/>
    </location>
</feature>
<evidence type="ECO:0000256" key="5">
    <source>
        <dbReference type="ARBA" id="ARBA00022701"/>
    </source>
</evidence>
<accession>A0A2A6BT21</accession>
<keyword evidence="8" id="KW-0206">Cytoskeleton</keyword>
<feature type="compositionally biased region" description="Polar residues" evidence="10">
    <location>
        <begin position="678"/>
        <end position="688"/>
    </location>
</feature>
<feature type="compositionally biased region" description="Low complexity" evidence="10">
    <location>
        <begin position="7461"/>
        <end position="7477"/>
    </location>
</feature>
<dbReference type="InterPro" id="IPR041615">
    <property type="entry name" value="Desmoplakin_SH3"/>
</dbReference>
<dbReference type="GO" id="GO:0042060">
    <property type="term" value="P:wound healing"/>
    <property type="evidence" value="ECO:0000318"/>
    <property type="project" value="GO_Central"/>
</dbReference>
<dbReference type="PROSITE" id="PS51460">
    <property type="entry name" value="GAR"/>
    <property type="match status" value="2"/>
</dbReference>
<dbReference type="GO" id="GO:0045104">
    <property type="term" value="P:intermediate filament cytoskeleton organization"/>
    <property type="evidence" value="ECO:0000318"/>
    <property type="project" value="GO_Central"/>
</dbReference>
<feature type="coiled-coil region" evidence="9">
    <location>
        <begin position="2324"/>
        <end position="2370"/>
    </location>
</feature>